<dbReference type="EMBL" id="FUGE01000260">
    <property type="protein sequence ID" value="SJM73102.1"/>
    <property type="molecule type" value="Genomic_DNA"/>
</dbReference>
<organism evidence="3 4">
    <name type="scientific">Psychrobacter piechaudii</name>
    <dbReference type="NCBI Taxonomy" id="1945521"/>
    <lineage>
        <taxon>Bacteria</taxon>
        <taxon>Pseudomonadati</taxon>
        <taxon>Pseudomonadota</taxon>
        <taxon>Gammaproteobacteria</taxon>
        <taxon>Moraxellales</taxon>
        <taxon>Moraxellaceae</taxon>
        <taxon>Psychrobacter</taxon>
    </lineage>
</organism>
<gene>
    <name evidence="3" type="primary">repE_2</name>
    <name evidence="3" type="ORF">A1232T_02308</name>
</gene>
<dbReference type="GO" id="GO:0003887">
    <property type="term" value="F:DNA-directed DNA polymerase activity"/>
    <property type="evidence" value="ECO:0007669"/>
    <property type="project" value="InterPro"/>
</dbReference>
<dbReference type="Pfam" id="PF01051">
    <property type="entry name" value="Rep3_N"/>
    <property type="match status" value="1"/>
</dbReference>
<evidence type="ECO:0000256" key="1">
    <source>
        <dbReference type="ARBA" id="ARBA00038283"/>
    </source>
</evidence>
<evidence type="ECO:0000313" key="3">
    <source>
        <dbReference type="EMBL" id="SJM73102.1"/>
    </source>
</evidence>
<dbReference type="Gene3D" id="1.10.10.10">
    <property type="entry name" value="Winged helix-like DNA-binding domain superfamily/Winged helix DNA-binding domain"/>
    <property type="match status" value="2"/>
</dbReference>
<dbReference type="InterPro" id="IPR036390">
    <property type="entry name" value="WH_DNA-bd_sf"/>
</dbReference>
<dbReference type="NCBIfam" id="NF038290">
    <property type="entry name" value="repM_Acin"/>
    <property type="match status" value="1"/>
</dbReference>
<dbReference type="AlphaFoldDB" id="A0A1R4GZ83"/>
<dbReference type="Proteomes" id="UP000188357">
    <property type="component" value="Unassembled WGS sequence"/>
</dbReference>
<protein>
    <submittedName>
        <fullName evidence="3">Replication initiation protein</fullName>
    </submittedName>
</protein>
<reference evidence="3 4" key="1">
    <citation type="submission" date="2017-02" db="EMBL/GenBank/DDBJ databases">
        <authorList>
            <person name="Peterson S.W."/>
        </authorList>
    </citation>
    <scope>NUCLEOTIDE SEQUENCE [LARGE SCALE GENOMIC DNA]</scope>
    <source>
        <strain evidence="3">Psychrobacter_piechaudii</strain>
    </source>
</reference>
<comment type="similarity">
    <text evidence="1">Belongs to the initiator RepB protein family.</text>
</comment>
<dbReference type="STRING" id="1945521.A1232T_02308"/>
<keyword evidence="4" id="KW-1185">Reference proteome</keyword>
<dbReference type="GO" id="GO:0006270">
    <property type="term" value="P:DNA replication initiation"/>
    <property type="evidence" value="ECO:0007669"/>
    <property type="project" value="InterPro"/>
</dbReference>
<feature type="domain" description="Initiator Rep protein WH1" evidence="2">
    <location>
        <begin position="7"/>
        <end position="154"/>
    </location>
</feature>
<evidence type="ECO:0000313" key="4">
    <source>
        <dbReference type="Proteomes" id="UP000188357"/>
    </source>
</evidence>
<dbReference type="InterPro" id="IPR000525">
    <property type="entry name" value="Initiator_Rep_WH1"/>
</dbReference>
<dbReference type="RefSeq" id="WP_077452073.1">
    <property type="nucleotide sequence ID" value="NZ_FUGE01000260.1"/>
</dbReference>
<name>A0A1R4GZ83_9GAMM</name>
<dbReference type="OrthoDB" id="5620382at2"/>
<accession>A0A1R4GZ83</accession>
<evidence type="ECO:0000259" key="2">
    <source>
        <dbReference type="Pfam" id="PF01051"/>
    </source>
</evidence>
<dbReference type="SUPFAM" id="SSF46785">
    <property type="entry name" value="Winged helix' DNA-binding domain"/>
    <property type="match status" value="2"/>
</dbReference>
<sequence length="316" mass="36886">MAKSNLVVKTNYLNTVLQNLTLVEIRIIQLAIVDARETGKGLSTDTPLRIDAMRYAEVFNTTRQNGYLMMKDAEETLFNRRFSFLDDDERTVKSRWISQVRYLDDEGAIELVFTPAVVKGITRIDGAEEFFTKYLLEQTARMDSNYSIRLYELLVQWKKAGKTPLFELEQFRGQMGLGINEYKRMCDFKRRVLDLAVEEINEKSDLKVSYEQEKKGRRITGFKFKIITKSKPEQPQKRTVSRDAYTADMFTVDGLNDKQLGRIARNPNFIADYNHLVSSTSPAGQNPNDWEFEMINRLKKDASQFKKRPIRDYLEY</sequence>
<proteinExistence type="inferred from homology"/>
<dbReference type="InterPro" id="IPR036388">
    <property type="entry name" value="WH-like_DNA-bd_sf"/>
</dbReference>
<dbReference type="Pfam" id="PF21205">
    <property type="entry name" value="Rep3_C"/>
    <property type="match status" value="1"/>
</dbReference>